<name>A0A9P0YZU9_CUSEU</name>
<dbReference type="OrthoDB" id="1306217at2759"/>
<evidence type="ECO:0000259" key="1">
    <source>
        <dbReference type="Pfam" id="PF07727"/>
    </source>
</evidence>
<sequence length="105" mass="12386">MLKVHMVCLLADGEDITFEEAKHDEKWRDAMNEEIKAIEKNQTWELTNLSRGHKPIGVKWVYKKKCNAEGMVERYKARLVAKGYKQKARNERPKRIKIRGGICWD</sequence>
<reference evidence="2" key="1">
    <citation type="submission" date="2022-07" db="EMBL/GenBank/DDBJ databases">
        <authorList>
            <person name="Macas J."/>
            <person name="Novak P."/>
            <person name="Neumann P."/>
        </authorList>
    </citation>
    <scope>NUCLEOTIDE SEQUENCE</scope>
</reference>
<gene>
    <name evidence="2" type="ORF">CEURO_LOCUS7636</name>
</gene>
<dbReference type="AlphaFoldDB" id="A0A9P0YZU9"/>
<dbReference type="Proteomes" id="UP001152484">
    <property type="component" value="Unassembled WGS sequence"/>
</dbReference>
<dbReference type="InterPro" id="IPR013103">
    <property type="entry name" value="RVT_2"/>
</dbReference>
<dbReference type="EMBL" id="CAMAPE010000013">
    <property type="protein sequence ID" value="CAH9080757.1"/>
    <property type="molecule type" value="Genomic_DNA"/>
</dbReference>
<feature type="domain" description="Reverse transcriptase Ty1/copia-type" evidence="1">
    <location>
        <begin position="41"/>
        <end position="90"/>
    </location>
</feature>
<evidence type="ECO:0000313" key="3">
    <source>
        <dbReference type="Proteomes" id="UP001152484"/>
    </source>
</evidence>
<evidence type="ECO:0000313" key="2">
    <source>
        <dbReference type="EMBL" id="CAH9080757.1"/>
    </source>
</evidence>
<organism evidence="2 3">
    <name type="scientific">Cuscuta europaea</name>
    <name type="common">European dodder</name>
    <dbReference type="NCBI Taxonomy" id="41803"/>
    <lineage>
        <taxon>Eukaryota</taxon>
        <taxon>Viridiplantae</taxon>
        <taxon>Streptophyta</taxon>
        <taxon>Embryophyta</taxon>
        <taxon>Tracheophyta</taxon>
        <taxon>Spermatophyta</taxon>
        <taxon>Magnoliopsida</taxon>
        <taxon>eudicotyledons</taxon>
        <taxon>Gunneridae</taxon>
        <taxon>Pentapetalae</taxon>
        <taxon>asterids</taxon>
        <taxon>lamiids</taxon>
        <taxon>Solanales</taxon>
        <taxon>Convolvulaceae</taxon>
        <taxon>Cuscuteae</taxon>
        <taxon>Cuscuta</taxon>
        <taxon>Cuscuta subgen. Cuscuta</taxon>
    </lineage>
</organism>
<comment type="caution">
    <text evidence="2">The sequence shown here is derived from an EMBL/GenBank/DDBJ whole genome shotgun (WGS) entry which is preliminary data.</text>
</comment>
<dbReference type="Pfam" id="PF07727">
    <property type="entry name" value="RVT_2"/>
    <property type="match status" value="1"/>
</dbReference>
<protein>
    <recommendedName>
        <fullName evidence="1">Reverse transcriptase Ty1/copia-type domain-containing protein</fullName>
    </recommendedName>
</protein>
<accession>A0A9P0YZU9</accession>
<keyword evidence="3" id="KW-1185">Reference proteome</keyword>
<proteinExistence type="predicted"/>